<dbReference type="Gene3D" id="2.60.120.1440">
    <property type="match status" value="1"/>
</dbReference>
<feature type="domain" description="FecR protein" evidence="2">
    <location>
        <begin position="176"/>
        <end position="271"/>
    </location>
</feature>
<evidence type="ECO:0000313" key="5">
    <source>
        <dbReference type="Proteomes" id="UP000032049"/>
    </source>
</evidence>
<feature type="transmembrane region" description="Helical" evidence="1">
    <location>
        <begin position="76"/>
        <end position="95"/>
    </location>
</feature>
<dbReference type="PANTHER" id="PTHR30273">
    <property type="entry name" value="PERIPLASMIC SIGNAL SENSOR AND SIGMA FACTOR ACTIVATOR FECR-RELATED"/>
    <property type="match status" value="1"/>
</dbReference>
<keyword evidence="1" id="KW-1133">Transmembrane helix</keyword>
<sequence length="379" mass="41929">MKDKEILQQQLAEKWLNGTITAEEKIQFAAYYNSNSQLPLDLGHEEQVLNKKMFQEILLQIRQEKSAQKPSFVKKYWPYAAAAAVLAGILSLVILNQSSPIAETYTGTNKLYQNDVGPGGNAARLTLSNGATIILNEASTGHLSAQTGVDVIKMNNGLLQYKQSTGNDKTLSGINTLTTPKGGQYELLLADGTRVSLNASSSISFPVQFSGKNRIVELKGEAYFEVAKNKNKPFIVHTDRGNIEVLGTHFNVASYPDENRMTATLLEGSVKVSNQHNSSLIIPGEQANVNQKITVCKADIDQVMAWKNKLFIFDQATIREVMLQLERWYDIEVVFKGNIPEGSFSGEISRNIKLSEVLKVLQSSDINFKIEGKKVIISQ</sequence>
<dbReference type="RefSeq" id="WP_041884188.1">
    <property type="nucleotide sequence ID" value="NZ_CP157278.1"/>
</dbReference>
<dbReference type="Pfam" id="PF04773">
    <property type="entry name" value="FecR"/>
    <property type="match status" value="1"/>
</dbReference>
<keyword evidence="1" id="KW-0472">Membrane</keyword>
<evidence type="ECO:0000259" key="3">
    <source>
        <dbReference type="Pfam" id="PF16344"/>
    </source>
</evidence>
<dbReference type="Proteomes" id="UP000032049">
    <property type="component" value="Unassembled WGS sequence"/>
</dbReference>
<evidence type="ECO:0000256" key="1">
    <source>
        <dbReference type="SAM" id="Phobius"/>
    </source>
</evidence>
<comment type="caution">
    <text evidence="4">The sequence shown here is derived from an EMBL/GenBank/DDBJ whole genome shotgun (WGS) entry which is preliminary data.</text>
</comment>
<dbReference type="OrthoDB" id="1099963at2"/>
<keyword evidence="5" id="KW-1185">Reference proteome</keyword>
<reference evidence="4 5" key="1">
    <citation type="submission" date="2015-01" db="EMBL/GenBank/DDBJ databases">
        <title>Draft genome sequence of Pedobacter sp. NL19 isolated from sludge of an effluent treatment pond in an abandoned uranium mine.</title>
        <authorList>
            <person name="Santos T."/>
            <person name="Caetano T."/>
            <person name="Covas C."/>
            <person name="Cruz A."/>
            <person name="Mendo S."/>
        </authorList>
    </citation>
    <scope>NUCLEOTIDE SEQUENCE [LARGE SCALE GENOMIC DNA]</scope>
    <source>
        <strain evidence="4 5">NL19</strain>
    </source>
</reference>
<dbReference type="InterPro" id="IPR006860">
    <property type="entry name" value="FecR"/>
</dbReference>
<accession>A0A0D0GES8</accession>
<dbReference type="PANTHER" id="PTHR30273:SF2">
    <property type="entry name" value="PROTEIN FECR"/>
    <property type="match status" value="1"/>
</dbReference>
<dbReference type="AlphaFoldDB" id="A0A0D0GES8"/>
<dbReference type="InterPro" id="IPR012373">
    <property type="entry name" value="Ferrdict_sens_TM"/>
</dbReference>
<dbReference type="STRING" id="1503925.TH53_18570"/>
<evidence type="ECO:0008006" key="6">
    <source>
        <dbReference type="Google" id="ProtNLM"/>
    </source>
</evidence>
<dbReference type="FunFam" id="2.60.120.1440:FF:000001">
    <property type="entry name" value="Putative anti-sigma factor"/>
    <property type="match status" value="1"/>
</dbReference>
<organism evidence="4 5">
    <name type="scientific">Pedobacter lusitanus</name>
    <dbReference type="NCBI Taxonomy" id="1503925"/>
    <lineage>
        <taxon>Bacteria</taxon>
        <taxon>Pseudomonadati</taxon>
        <taxon>Bacteroidota</taxon>
        <taxon>Sphingobacteriia</taxon>
        <taxon>Sphingobacteriales</taxon>
        <taxon>Sphingobacteriaceae</taxon>
        <taxon>Pedobacter</taxon>
    </lineage>
</organism>
<dbReference type="InterPro" id="IPR032508">
    <property type="entry name" value="FecR_C"/>
</dbReference>
<feature type="domain" description="Protein FecR C-terminal" evidence="3">
    <location>
        <begin position="311"/>
        <end position="377"/>
    </location>
</feature>
<dbReference type="GO" id="GO:0016989">
    <property type="term" value="F:sigma factor antagonist activity"/>
    <property type="evidence" value="ECO:0007669"/>
    <property type="project" value="TreeGrafter"/>
</dbReference>
<protein>
    <recommendedName>
        <fullName evidence="6">FecR protein</fullName>
    </recommendedName>
</protein>
<proteinExistence type="predicted"/>
<evidence type="ECO:0000259" key="2">
    <source>
        <dbReference type="Pfam" id="PF04773"/>
    </source>
</evidence>
<keyword evidence="1" id="KW-0812">Transmembrane</keyword>
<dbReference type="EMBL" id="JXRA01000082">
    <property type="protein sequence ID" value="KIO75792.1"/>
    <property type="molecule type" value="Genomic_DNA"/>
</dbReference>
<gene>
    <name evidence="4" type="ORF">TH53_18570</name>
</gene>
<name>A0A0D0GES8_9SPHI</name>
<dbReference type="Gene3D" id="3.55.50.30">
    <property type="match status" value="1"/>
</dbReference>
<dbReference type="Pfam" id="PF16344">
    <property type="entry name" value="FecR_C"/>
    <property type="match status" value="1"/>
</dbReference>
<evidence type="ECO:0000313" key="4">
    <source>
        <dbReference type="EMBL" id="KIO75792.1"/>
    </source>
</evidence>
<dbReference type="PIRSF" id="PIRSF018266">
    <property type="entry name" value="FecR"/>
    <property type="match status" value="1"/>
</dbReference>